<dbReference type="RefSeq" id="WP_246053163.1">
    <property type="nucleotide sequence ID" value="NZ_RJKE01000001.1"/>
</dbReference>
<dbReference type="AlphaFoldDB" id="A0A3N1D7D6"/>
<protein>
    <submittedName>
        <fullName evidence="1">Metallophosphoesterase (TIGR03767 family)</fullName>
    </submittedName>
</protein>
<dbReference type="NCBIfam" id="TIGR03767">
    <property type="entry name" value="P_acnes_RR"/>
    <property type="match status" value="1"/>
</dbReference>
<dbReference type="PROSITE" id="PS51318">
    <property type="entry name" value="TAT"/>
    <property type="match status" value="1"/>
</dbReference>
<comment type="caution">
    <text evidence="1">The sequence shown here is derived from an EMBL/GenBank/DDBJ whole genome shotgun (WGS) entry which is preliminary data.</text>
</comment>
<gene>
    <name evidence="1" type="ORF">EDD29_7142</name>
</gene>
<dbReference type="InterPro" id="IPR029052">
    <property type="entry name" value="Metallo-depent_PP-like"/>
</dbReference>
<accession>A0A3N1D7D6</accession>
<dbReference type="InterPro" id="IPR051918">
    <property type="entry name" value="STPP_CPPED1"/>
</dbReference>
<dbReference type="InterPro" id="IPR006311">
    <property type="entry name" value="TAT_signal"/>
</dbReference>
<name>A0A3N1D7D6_9ACTN</name>
<dbReference type="Proteomes" id="UP000272400">
    <property type="component" value="Unassembled WGS sequence"/>
</dbReference>
<dbReference type="PANTHER" id="PTHR43143">
    <property type="entry name" value="METALLOPHOSPHOESTERASE, CALCINEURIN SUPERFAMILY"/>
    <property type="match status" value="1"/>
</dbReference>
<sequence length="580" mass="61978">MTHATRPQGTPRPPSIGRRSLLKGIALGAVTSGLVAYPSRLALAAAPDPLGPVEGTTLAATLRLGAPGAGGYRTVVSGPGEPHVFRDDLGGATGAGRVARRTDLLTFAHFTDVHLIDAQSPARIEYLDRLSDPGDLLGANPIAGAYRPQEILTTQVAEAMVRAVNRLGRGPALGARLAFTINTGDAADNAQFNEVRWMIDLLDGGRTIRPDSGDHSLFEGVMAWPDDRYWHPEGGTDVPTEKYGFPKVPGLLDAARRPFEATGLDTPWLAVFGNHDGLVQGNLPTSVLKSIAIGDVKITAPASEAERRELADVLGKGGPAAVRAMADSRSALFRTVAPDPDRRLLTRAEIVAEHGAGHGFTEANRRNGTAYYGFDAGLVRGLVLDTVNPYGYAEGSLDLVQFTWLRSELLKGSSRYLNEAGEVVANKATDRLFVLFSHHTIDTLTNPIGLVRILGAEVEKLLLRFPNVVLWVNGHTHVNEVVPHRRETGPEGGFWEVSTAAHIDWPQQSRIIEIADNRDGTLSVFGTIIDAHAPAVSGGLGVPGLASLSRELSGNDWQEKHLGPGTAEDRNVELLVPAPF</sequence>
<organism evidence="1 2">
    <name type="scientific">Actinocorallia herbida</name>
    <dbReference type="NCBI Taxonomy" id="58109"/>
    <lineage>
        <taxon>Bacteria</taxon>
        <taxon>Bacillati</taxon>
        <taxon>Actinomycetota</taxon>
        <taxon>Actinomycetes</taxon>
        <taxon>Streptosporangiales</taxon>
        <taxon>Thermomonosporaceae</taxon>
        <taxon>Actinocorallia</taxon>
    </lineage>
</organism>
<keyword evidence="2" id="KW-1185">Reference proteome</keyword>
<evidence type="ECO:0000313" key="2">
    <source>
        <dbReference type="Proteomes" id="UP000272400"/>
    </source>
</evidence>
<dbReference type="SUPFAM" id="SSF56300">
    <property type="entry name" value="Metallo-dependent phosphatases"/>
    <property type="match status" value="1"/>
</dbReference>
<dbReference type="InterPro" id="IPR022506">
    <property type="entry name" value="Metallophosphoesterase_PPA1498"/>
</dbReference>
<proteinExistence type="predicted"/>
<dbReference type="Gene3D" id="3.60.21.10">
    <property type="match status" value="1"/>
</dbReference>
<evidence type="ECO:0000313" key="1">
    <source>
        <dbReference type="EMBL" id="ROO89447.1"/>
    </source>
</evidence>
<dbReference type="EMBL" id="RJKE01000001">
    <property type="protein sequence ID" value="ROO89447.1"/>
    <property type="molecule type" value="Genomic_DNA"/>
</dbReference>
<dbReference type="PANTHER" id="PTHR43143:SF1">
    <property type="entry name" value="SERINE_THREONINE-PROTEIN PHOSPHATASE CPPED1"/>
    <property type="match status" value="1"/>
</dbReference>
<reference evidence="1 2" key="1">
    <citation type="submission" date="2018-11" db="EMBL/GenBank/DDBJ databases">
        <title>Sequencing the genomes of 1000 actinobacteria strains.</title>
        <authorList>
            <person name="Klenk H.-P."/>
        </authorList>
    </citation>
    <scope>NUCLEOTIDE SEQUENCE [LARGE SCALE GENOMIC DNA]</scope>
    <source>
        <strain evidence="1 2">DSM 44254</strain>
    </source>
</reference>